<dbReference type="Pfam" id="PF02958">
    <property type="entry name" value="EcKL"/>
    <property type="match status" value="1"/>
</dbReference>
<sequence length="356" mass="40766">MTSTTETSTKQLPRLPAEVTAQWLGSKLGQEIKSVAMTRTIFGTGSKLFFSIEYADEVADPSVRPTHICVKGVFDPVFVAAEPWTLSLAQREADFFAKIAPVIKHMGYPQGWWGGTSDKQGIAIMSDLNHEGCTFPPEVASYPVDKVMDGAAQMAGLHAQFWVKSQDDYPWIWNNYDPAMKFIVDPWDSVVREPWRQKLPEYLMDGKRVKKAQDKYYAGRNPRFRTLLHGDTHLGNVYFTAEGKTRFLDWSAYHFGSCFHDLVYFLSSMLSVEDRRAHEMEVLDHYLETLHHLGGPKFDRSDEELMIEYKRSYLTNIIWPVCGTNLQTKERVIAFTERTIAAWVDHKVIEVIEAQP</sequence>
<dbReference type="PANTHER" id="PTHR11012">
    <property type="entry name" value="PROTEIN KINASE-LIKE DOMAIN-CONTAINING"/>
    <property type="match status" value="1"/>
</dbReference>
<accession>M7SZV2</accession>
<dbReference type="InterPro" id="IPR015897">
    <property type="entry name" value="CHK_kinase-like"/>
</dbReference>
<gene>
    <name evidence="2" type="ORF">UCREL1_813</name>
</gene>
<reference evidence="3" key="1">
    <citation type="journal article" date="2013" name="Genome Announc.">
        <title>Draft genome sequence of the grapevine dieback fungus Eutypa lata UCR-EL1.</title>
        <authorList>
            <person name="Blanco-Ulate B."/>
            <person name="Rolshausen P.E."/>
            <person name="Cantu D."/>
        </authorList>
    </citation>
    <scope>NUCLEOTIDE SEQUENCE [LARGE SCALE GENOMIC DNA]</scope>
    <source>
        <strain evidence="3">UCR-EL1</strain>
    </source>
</reference>
<dbReference type="GO" id="GO:0016740">
    <property type="term" value="F:transferase activity"/>
    <property type="evidence" value="ECO:0007669"/>
    <property type="project" value="UniProtKB-KW"/>
</dbReference>
<dbReference type="EMBL" id="KB705517">
    <property type="protein sequence ID" value="EMR72144.1"/>
    <property type="molecule type" value="Genomic_DNA"/>
</dbReference>
<dbReference type="eggNOG" id="ENOG502S3P0">
    <property type="taxonomic scope" value="Eukaryota"/>
</dbReference>
<proteinExistence type="predicted"/>
<dbReference type="InterPro" id="IPR011009">
    <property type="entry name" value="Kinase-like_dom_sf"/>
</dbReference>
<dbReference type="SUPFAM" id="SSF56112">
    <property type="entry name" value="Protein kinase-like (PK-like)"/>
    <property type="match status" value="1"/>
</dbReference>
<dbReference type="KEGG" id="ela:UCREL1_813"/>
<keyword evidence="2" id="KW-0808">Transferase</keyword>
<dbReference type="OMA" id="MCRSWDE"/>
<protein>
    <submittedName>
        <fullName evidence="2">Putative aminoglycoside phosphotransferase protein</fullName>
    </submittedName>
</protein>
<organism evidence="2 3">
    <name type="scientific">Eutypa lata (strain UCR-EL1)</name>
    <name type="common">Grapevine dieback disease fungus</name>
    <name type="synonym">Eutypa armeniacae</name>
    <dbReference type="NCBI Taxonomy" id="1287681"/>
    <lineage>
        <taxon>Eukaryota</taxon>
        <taxon>Fungi</taxon>
        <taxon>Dikarya</taxon>
        <taxon>Ascomycota</taxon>
        <taxon>Pezizomycotina</taxon>
        <taxon>Sordariomycetes</taxon>
        <taxon>Xylariomycetidae</taxon>
        <taxon>Xylariales</taxon>
        <taxon>Diatrypaceae</taxon>
        <taxon>Eutypa</taxon>
    </lineage>
</organism>
<evidence type="ECO:0000313" key="2">
    <source>
        <dbReference type="EMBL" id="EMR72144.1"/>
    </source>
</evidence>
<dbReference type="Gene3D" id="3.90.1200.10">
    <property type="match status" value="1"/>
</dbReference>
<dbReference type="AlphaFoldDB" id="M7SZV2"/>
<dbReference type="OrthoDB" id="191037at2759"/>
<name>M7SZV2_EUTLA</name>
<dbReference type="Proteomes" id="UP000012174">
    <property type="component" value="Unassembled WGS sequence"/>
</dbReference>
<feature type="domain" description="CHK kinase-like" evidence="1">
    <location>
        <begin position="123"/>
        <end position="295"/>
    </location>
</feature>
<keyword evidence="3" id="KW-1185">Reference proteome</keyword>
<dbReference type="SMART" id="SM00587">
    <property type="entry name" value="CHK"/>
    <property type="match status" value="1"/>
</dbReference>
<dbReference type="PANTHER" id="PTHR11012:SF30">
    <property type="entry name" value="PROTEIN KINASE-LIKE DOMAIN-CONTAINING"/>
    <property type="match status" value="1"/>
</dbReference>
<evidence type="ECO:0000313" key="3">
    <source>
        <dbReference type="Proteomes" id="UP000012174"/>
    </source>
</evidence>
<evidence type="ECO:0000259" key="1">
    <source>
        <dbReference type="SMART" id="SM00587"/>
    </source>
</evidence>
<dbReference type="HOGENOM" id="CLU_061751_1_0_1"/>
<dbReference type="InterPro" id="IPR004119">
    <property type="entry name" value="EcKL"/>
</dbReference>